<keyword evidence="3" id="KW-0472">Membrane</keyword>
<dbReference type="InterPro" id="IPR006135">
    <property type="entry name" value="T3SS_substrate_exporter"/>
</dbReference>
<keyword evidence="3" id="KW-1133">Transmembrane helix</keyword>
<accession>A0A252BVB8</accession>
<dbReference type="PRINTS" id="PR00950">
    <property type="entry name" value="TYPE3IMSPROT"/>
</dbReference>
<evidence type="ECO:0000313" key="4">
    <source>
        <dbReference type="EMBL" id="OUJ12894.1"/>
    </source>
</evidence>
<dbReference type="OrthoDB" id="9807950at2"/>
<evidence type="ECO:0000313" key="5">
    <source>
        <dbReference type="Proteomes" id="UP000194931"/>
    </source>
</evidence>
<dbReference type="RefSeq" id="WP_086639039.1">
    <property type="nucleotide sequence ID" value="NZ_JOPJ01000009.1"/>
</dbReference>
<feature type="transmembrane region" description="Helical" evidence="3">
    <location>
        <begin position="90"/>
        <end position="117"/>
    </location>
</feature>
<feature type="region of interest" description="Disordered" evidence="2">
    <location>
        <begin position="1"/>
        <end position="23"/>
    </location>
</feature>
<dbReference type="GO" id="GO:0005886">
    <property type="term" value="C:plasma membrane"/>
    <property type="evidence" value="ECO:0007669"/>
    <property type="project" value="TreeGrafter"/>
</dbReference>
<protein>
    <recommendedName>
        <fullName evidence="6">Translocation protein in type III secretion system, RhcU</fullName>
    </recommendedName>
</protein>
<organism evidence="4 5">
    <name type="scientific">Acetobacter okinawensis</name>
    <dbReference type="NCBI Taxonomy" id="1076594"/>
    <lineage>
        <taxon>Bacteria</taxon>
        <taxon>Pseudomonadati</taxon>
        <taxon>Pseudomonadota</taxon>
        <taxon>Alphaproteobacteria</taxon>
        <taxon>Acetobacterales</taxon>
        <taxon>Acetobacteraceae</taxon>
        <taxon>Acetobacter</taxon>
    </lineage>
</organism>
<feature type="compositionally biased region" description="Basic and acidic residues" evidence="2">
    <location>
        <begin position="1"/>
        <end position="10"/>
    </location>
</feature>
<keyword evidence="5" id="KW-1185">Reference proteome</keyword>
<evidence type="ECO:0000256" key="2">
    <source>
        <dbReference type="SAM" id="MobiDB-lite"/>
    </source>
</evidence>
<gene>
    <name evidence="4" type="ORF">HK26_13595</name>
</gene>
<dbReference type="InterPro" id="IPR029025">
    <property type="entry name" value="T3SS_substrate_exporter_C"/>
</dbReference>
<sequence length="348" mass="38037">MSGDSSESKELPASSKKLKDARKKGQVANSKDFVGAVATVTALFYVALRAPTLFAQFVSILSDVAVLAEQPLEQALPLIMQRLVALFVEFILPLLALLFLAVTVAALVGNGGLVFSVDPLLPKFERIDPVSGFQRIFSLRNMIDGLKVVLKFAAVLFTLFFVVKADVRDLVHLPACGLYCVPDALRTMVWPVLLSAIFCFLILGCLDLGIQRLLFSREMRMTRTEQKKEHKNMEGNPLIKKAQRQERRMAMGSNVRMGLKNATFVVYDFDVGLAFQYAPPGVLVPALVARATQDNLPEFIADAKAAGIPCVEDPDAVKVLAARIPLGGLLPKDTFQTAITCMRKAGLL</sequence>
<comment type="caution">
    <text evidence="4">The sequence shown here is derived from an EMBL/GenBank/DDBJ whole genome shotgun (WGS) entry which is preliminary data.</text>
</comment>
<keyword evidence="3" id="KW-0812">Transmembrane</keyword>
<evidence type="ECO:0000256" key="1">
    <source>
        <dbReference type="ARBA" id="ARBA00010690"/>
    </source>
</evidence>
<dbReference type="Proteomes" id="UP000194931">
    <property type="component" value="Unassembled WGS sequence"/>
</dbReference>
<feature type="transmembrane region" description="Helical" evidence="3">
    <location>
        <begin position="145"/>
        <end position="163"/>
    </location>
</feature>
<dbReference type="GO" id="GO:0009306">
    <property type="term" value="P:protein secretion"/>
    <property type="evidence" value="ECO:0007669"/>
    <property type="project" value="InterPro"/>
</dbReference>
<comment type="similarity">
    <text evidence="1">Belongs to the type III secretion exporter family.</text>
</comment>
<proteinExistence type="inferred from homology"/>
<dbReference type="EMBL" id="JOPJ01000009">
    <property type="protein sequence ID" value="OUJ12894.1"/>
    <property type="molecule type" value="Genomic_DNA"/>
</dbReference>
<dbReference type="Gene3D" id="3.40.1690.10">
    <property type="entry name" value="secretion proteins EscU"/>
    <property type="match status" value="1"/>
</dbReference>
<dbReference type="PANTHER" id="PTHR30531">
    <property type="entry name" value="FLAGELLAR BIOSYNTHETIC PROTEIN FLHB"/>
    <property type="match status" value="1"/>
</dbReference>
<dbReference type="SUPFAM" id="SSF160544">
    <property type="entry name" value="EscU C-terminal domain-like"/>
    <property type="match status" value="1"/>
</dbReference>
<evidence type="ECO:0000256" key="3">
    <source>
        <dbReference type="SAM" id="Phobius"/>
    </source>
</evidence>
<dbReference type="PANTHER" id="PTHR30531:SF12">
    <property type="entry name" value="FLAGELLAR BIOSYNTHETIC PROTEIN FLHB"/>
    <property type="match status" value="1"/>
</dbReference>
<dbReference type="Pfam" id="PF01312">
    <property type="entry name" value="Bac_export_2"/>
    <property type="match status" value="1"/>
</dbReference>
<name>A0A252BVB8_9PROT</name>
<feature type="transmembrane region" description="Helical" evidence="3">
    <location>
        <begin position="188"/>
        <end position="210"/>
    </location>
</feature>
<feature type="transmembrane region" description="Helical" evidence="3">
    <location>
        <begin position="33"/>
        <end position="54"/>
    </location>
</feature>
<evidence type="ECO:0008006" key="6">
    <source>
        <dbReference type="Google" id="ProtNLM"/>
    </source>
</evidence>
<reference evidence="5" key="1">
    <citation type="submission" date="2014-06" db="EMBL/GenBank/DDBJ databases">
        <authorList>
            <person name="Winans N.J."/>
            <person name="Newell P.D."/>
            <person name="Douglas A.E."/>
        </authorList>
    </citation>
    <scope>NUCLEOTIDE SEQUENCE [LARGE SCALE GENOMIC DNA]</scope>
</reference>
<dbReference type="AlphaFoldDB" id="A0A252BVB8"/>